<proteinExistence type="predicted"/>
<evidence type="ECO:0000313" key="3">
    <source>
        <dbReference type="Proteomes" id="UP001165060"/>
    </source>
</evidence>
<keyword evidence="3" id="KW-1185">Reference proteome</keyword>
<dbReference type="Proteomes" id="UP001165060">
    <property type="component" value="Unassembled WGS sequence"/>
</dbReference>
<reference evidence="2 3" key="1">
    <citation type="journal article" date="2023" name="Commun. Biol.">
        <title>Genome analysis of Parmales, the sister group of diatoms, reveals the evolutionary specialization of diatoms from phago-mixotrophs to photoautotrophs.</title>
        <authorList>
            <person name="Ban H."/>
            <person name="Sato S."/>
            <person name="Yoshikawa S."/>
            <person name="Yamada K."/>
            <person name="Nakamura Y."/>
            <person name="Ichinomiya M."/>
            <person name="Sato N."/>
            <person name="Blanc-Mathieu R."/>
            <person name="Endo H."/>
            <person name="Kuwata A."/>
            <person name="Ogata H."/>
        </authorList>
    </citation>
    <scope>NUCLEOTIDE SEQUENCE [LARGE SCALE GENOMIC DNA]</scope>
</reference>
<evidence type="ECO:0000313" key="2">
    <source>
        <dbReference type="EMBL" id="GMI41311.1"/>
    </source>
</evidence>
<name>A0ABQ6N6A6_9STRA</name>
<accession>A0ABQ6N6A6</accession>
<sequence>MASMSDLEAMLGKVSSNLASTKAAVAEFEAELSGLRAKRSALEQSAAAARKRAEEAPSDETEESGRFASLALEDFDAANAQALREYDVLAVQLKEAKELPEGAALEVQCSSPVETLPLAAEEAAEFASPDASVSMLTFVCVKDGATVYESASLDVEPMAQGRAAEDGSITVVTSVALVPPTEDGAEPEPELSPPLTIEVVTKYYVGTATRKAALMAAYERAGNARQKVVNAMRSLANRGVMEKNGEATARAGGGAAVPSGFLNKGAGEGGKKSVVGKVMGWFKPDGIVFAVAPRVKNFFIFALGVLAMHVYGDELKLPPPI</sequence>
<comment type="caution">
    <text evidence="2">The sequence shown here is derived from an EMBL/GenBank/DDBJ whole genome shotgun (WGS) entry which is preliminary data.</text>
</comment>
<dbReference type="EMBL" id="BRYB01002211">
    <property type="protein sequence ID" value="GMI41311.1"/>
    <property type="molecule type" value="Genomic_DNA"/>
</dbReference>
<feature type="region of interest" description="Disordered" evidence="1">
    <location>
        <begin position="46"/>
        <end position="65"/>
    </location>
</feature>
<gene>
    <name evidence="2" type="ORF">TeGR_g6438</name>
</gene>
<evidence type="ECO:0000256" key="1">
    <source>
        <dbReference type="SAM" id="MobiDB-lite"/>
    </source>
</evidence>
<protein>
    <submittedName>
        <fullName evidence="2">Uncharacterized protein</fullName>
    </submittedName>
</protein>
<organism evidence="2 3">
    <name type="scientific">Tetraparma gracilis</name>
    <dbReference type="NCBI Taxonomy" id="2962635"/>
    <lineage>
        <taxon>Eukaryota</taxon>
        <taxon>Sar</taxon>
        <taxon>Stramenopiles</taxon>
        <taxon>Ochrophyta</taxon>
        <taxon>Bolidophyceae</taxon>
        <taxon>Parmales</taxon>
        <taxon>Triparmaceae</taxon>
        <taxon>Tetraparma</taxon>
    </lineage>
</organism>